<proteinExistence type="predicted"/>
<feature type="domain" description="GED" evidence="5">
    <location>
        <begin position="474"/>
        <end position="566"/>
    </location>
</feature>
<dbReference type="Pfam" id="PF02212">
    <property type="entry name" value="GED"/>
    <property type="match status" value="1"/>
</dbReference>
<dbReference type="Gene3D" id="3.40.50.300">
    <property type="entry name" value="P-loop containing nucleotide triphosphate hydrolases"/>
    <property type="match status" value="1"/>
</dbReference>
<keyword evidence="8" id="KW-1185">Reference proteome</keyword>
<dbReference type="InterPro" id="IPR045063">
    <property type="entry name" value="Dynamin_N"/>
</dbReference>
<dbReference type="Proteomes" id="UP001152484">
    <property type="component" value="Unassembled WGS sequence"/>
</dbReference>
<feature type="domain" description="Dynamin-type G" evidence="6">
    <location>
        <begin position="1"/>
        <end position="221"/>
    </location>
</feature>
<dbReference type="GO" id="GO:0003924">
    <property type="term" value="F:GTPase activity"/>
    <property type="evidence" value="ECO:0007669"/>
    <property type="project" value="InterPro"/>
</dbReference>
<evidence type="ECO:0000256" key="2">
    <source>
        <dbReference type="ARBA" id="ARBA00022741"/>
    </source>
</evidence>
<dbReference type="InterPro" id="IPR000375">
    <property type="entry name" value="Dynamin_stalk"/>
</dbReference>
<dbReference type="Pfam" id="PF00350">
    <property type="entry name" value="Dynamin_N"/>
    <property type="match status" value="1"/>
</dbReference>
<evidence type="ECO:0000259" key="5">
    <source>
        <dbReference type="PROSITE" id="PS51388"/>
    </source>
</evidence>
<sequence length="572" mass="64776">MRLKNIPNLSEPELHLDFNGKVVQTDEVNVADEIVLATDEIAGRGKGISRTPLTLTVKKHGVPDLTMVDLPGITRVPVHGQPEDIYEQISGIIMEYITPEETIILNVLSAAVDFTTSESIRMSQQVDKTGERTLAVVTKVDLAPEGLLEKVTADDVKIGLGYVCVRNRIGSETYEEARIEEAKLFQTHPLLSKIEKSIVSVPVLAQKLVRIQANIISKSLPEIVRKINYKLTAIVADLNRLPQNLNTAPQAVTAFFRILSDYGESLRKILIRGEFDEYPDDKEMHCTARLVEMLNDYSGELHAYYFNFERNDFLMDEIMALKEAKEIGLPGFLPHGIFLSVLQKRVKGIASMPQDFVDKFWDYIEGIVVKVLMHHSDNYPQLQSSMRRAAQNVIAKRKEKSSDWVKEIIGMEMLTDYSCNPEYTTTWKKLLEKQPEFLEILNDNSSKGSKIMSIDGEEVEIRNLRHHGDVVKEAFDLRMRVIAYWKIVTMRLVDAIGLHIPYSIKELVDDMEDEIVAEVMAPQGGGIERMLEESPIVSEKRQRLTNSLKLLKESKDVVANIMGRIVLNNDAK</sequence>
<keyword evidence="2" id="KW-0547">Nucleotide-binding</keyword>
<name>A0A9P0YQ70_CUSEU</name>
<dbReference type="OrthoDB" id="5061070at2759"/>
<dbReference type="PRINTS" id="PR00195">
    <property type="entry name" value="DYNAMIN"/>
</dbReference>
<evidence type="ECO:0000313" key="8">
    <source>
        <dbReference type="Proteomes" id="UP001152484"/>
    </source>
</evidence>
<dbReference type="EMBL" id="CAMAPE010000006">
    <property type="protein sequence ID" value="CAH9071035.1"/>
    <property type="molecule type" value="Genomic_DNA"/>
</dbReference>
<accession>A0A9P0YQ70</accession>
<dbReference type="GO" id="GO:0008017">
    <property type="term" value="F:microtubule binding"/>
    <property type="evidence" value="ECO:0007669"/>
    <property type="project" value="TreeGrafter"/>
</dbReference>
<comment type="subcellular location">
    <subcellularLocation>
        <location evidence="1">Plastid</location>
    </subcellularLocation>
</comment>
<evidence type="ECO:0000313" key="7">
    <source>
        <dbReference type="EMBL" id="CAH9071035.1"/>
    </source>
</evidence>
<dbReference type="InterPro" id="IPR020850">
    <property type="entry name" value="GED_dom"/>
</dbReference>
<dbReference type="InterPro" id="IPR003130">
    <property type="entry name" value="GED"/>
</dbReference>
<dbReference type="PROSITE" id="PS51718">
    <property type="entry name" value="G_DYNAMIN_2"/>
    <property type="match status" value="1"/>
</dbReference>
<dbReference type="Pfam" id="PF01031">
    <property type="entry name" value="Dynamin_M"/>
    <property type="match status" value="1"/>
</dbReference>
<keyword evidence="3" id="KW-0342">GTP-binding</keyword>
<evidence type="ECO:0000259" key="6">
    <source>
        <dbReference type="PROSITE" id="PS51718"/>
    </source>
</evidence>
<dbReference type="PANTHER" id="PTHR11566">
    <property type="entry name" value="DYNAMIN"/>
    <property type="match status" value="1"/>
</dbReference>
<dbReference type="GO" id="GO:0009536">
    <property type="term" value="C:plastid"/>
    <property type="evidence" value="ECO:0007669"/>
    <property type="project" value="UniProtKB-SubCell"/>
</dbReference>
<dbReference type="Gene3D" id="1.20.120.1240">
    <property type="entry name" value="Dynamin, middle domain"/>
    <property type="match status" value="1"/>
</dbReference>
<dbReference type="CDD" id="cd08771">
    <property type="entry name" value="DLP_1"/>
    <property type="match status" value="1"/>
</dbReference>
<dbReference type="InterPro" id="IPR030381">
    <property type="entry name" value="G_DYNAMIN_dom"/>
</dbReference>
<dbReference type="GO" id="GO:0005525">
    <property type="term" value="F:GTP binding"/>
    <property type="evidence" value="ECO:0007669"/>
    <property type="project" value="InterPro"/>
</dbReference>
<dbReference type="SMART" id="SM00302">
    <property type="entry name" value="GED"/>
    <property type="match status" value="1"/>
</dbReference>
<dbReference type="InterPro" id="IPR027417">
    <property type="entry name" value="P-loop_NTPase"/>
</dbReference>
<comment type="caution">
    <text evidence="7">The sequence shown here is derived from an EMBL/GenBank/DDBJ whole genome shotgun (WGS) entry which is preliminary data.</text>
</comment>
<dbReference type="SMART" id="SM00053">
    <property type="entry name" value="DYNc"/>
    <property type="match status" value="1"/>
</dbReference>
<dbReference type="InterPro" id="IPR001401">
    <property type="entry name" value="Dynamin_GTPase"/>
</dbReference>
<dbReference type="GO" id="GO:0005874">
    <property type="term" value="C:microtubule"/>
    <property type="evidence" value="ECO:0007669"/>
    <property type="project" value="TreeGrafter"/>
</dbReference>
<dbReference type="GO" id="GO:0016020">
    <property type="term" value="C:membrane"/>
    <property type="evidence" value="ECO:0007669"/>
    <property type="project" value="TreeGrafter"/>
</dbReference>
<reference evidence="7" key="1">
    <citation type="submission" date="2022-07" db="EMBL/GenBank/DDBJ databases">
        <authorList>
            <person name="Macas J."/>
            <person name="Novak P."/>
            <person name="Neumann P."/>
        </authorList>
    </citation>
    <scope>NUCLEOTIDE SEQUENCE</scope>
</reference>
<dbReference type="PROSITE" id="PS51388">
    <property type="entry name" value="GED"/>
    <property type="match status" value="1"/>
</dbReference>
<evidence type="ECO:0000256" key="1">
    <source>
        <dbReference type="ARBA" id="ARBA00004474"/>
    </source>
</evidence>
<evidence type="ECO:0000256" key="3">
    <source>
        <dbReference type="ARBA" id="ARBA00023134"/>
    </source>
</evidence>
<keyword evidence="4" id="KW-0505">Motor protein</keyword>
<dbReference type="PANTHER" id="PTHR11566:SF173">
    <property type="entry name" value="DYNAMIN-RELATED PROTEIN 4C"/>
    <property type="match status" value="1"/>
</dbReference>
<protein>
    <submittedName>
        <fullName evidence="7">Uncharacterized protein</fullName>
    </submittedName>
</protein>
<evidence type="ECO:0000256" key="4">
    <source>
        <dbReference type="ARBA" id="ARBA00023175"/>
    </source>
</evidence>
<organism evidence="7 8">
    <name type="scientific">Cuscuta europaea</name>
    <name type="common">European dodder</name>
    <dbReference type="NCBI Taxonomy" id="41803"/>
    <lineage>
        <taxon>Eukaryota</taxon>
        <taxon>Viridiplantae</taxon>
        <taxon>Streptophyta</taxon>
        <taxon>Embryophyta</taxon>
        <taxon>Tracheophyta</taxon>
        <taxon>Spermatophyta</taxon>
        <taxon>Magnoliopsida</taxon>
        <taxon>eudicotyledons</taxon>
        <taxon>Gunneridae</taxon>
        <taxon>Pentapetalae</taxon>
        <taxon>asterids</taxon>
        <taxon>lamiids</taxon>
        <taxon>Solanales</taxon>
        <taxon>Convolvulaceae</taxon>
        <taxon>Cuscuteae</taxon>
        <taxon>Cuscuta</taxon>
        <taxon>Cuscuta subgen. Cuscuta</taxon>
    </lineage>
</organism>
<dbReference type="InterPro" id="IPR022812">
    <property type="entry name" value="Dynamin"/>
</dbReference>
<dbReference type="AlphaFoldDB" id="A0A9P0YQ70"/>
<dbReference type="SUPFAM" id="SSF52540">
    <property type="entry name" value="P-loop containing nucleoside triphosphate hydrolases"/>
    <property type="match status" value="1"/>
</dbReference>
<gene>
    <name evidence="7" type="ORF">CEURO_LOCUS3877</name>
</gene>